<dbReference type="InterPro" id="IPR002347">
    <property type="entry name" value="SDR_fam"/>
</dbReference>
<proteinExistence type="inferred from homology"/>
<keyword evidence="2" id="KW-0560">Oxidoreductase</keyword>
<dbReference type="OrthoDB" id="5292672at2"/>
<reference evidence="4" key="1">
    <citation type="submission" date="2015-06" db="EMBL/GenBank/DDBJ databases">
        <authorList>
            <person name="Lim Y.L."/>
            <person name="Ee R."/>
            <person name="Yong D."/>
            <person name="How K.Y."/>
            <person name="Yin W.F."/>
            <person name="Chan K.G."/>
        </authorList>
    </citation>
    <scope>NUCLEOTIDE SEQUENCE [LARGE SCALE GENOMIC DNA]</scope>
    <source>
        <strain evidence="4">DSM 25325</strain>
    </source>
</reference>
<dbReference type="PANTHER" id="PTHR43639">
    <property type="entry name" value="OXIDOREDUCTASE, SHORT-CHAIN DEHYDROGENASE/REDUCTASE FAMILY (AFU_ORTHOLOGUE AFUA_5G02870)"/>
    <property type="match status" value="1"/>
</dbReference>
<dbReference type="PRINTS" id="PR00081">
    <property type="entry name" value="GDHRDH"/>
</dbReference>
<dbReference type="STRING" id="445709.ABW99_15930"/>
<dbReference type="Gene3D" id="3.40.50.720">
    <property type="entry name" value="NAD(P)-binding Rossmann-like Domain"/>
    <property type="match status" value="1"/>
</dbReference>
<dbReference type="GO" id="GO:0016491">
    <property type="term" value="F:oxidoreductase activity"/>
    <property type="evidence" value="ECO:0007669"/>
    <property type="project" value="UniProtKB-KW"/>
</dbReference>
<evidence type="ECO:0000313" key="4">
    <source>
        <dbReference type="Proteomes" id="UP000036700"/>
    </source>
</evidence>
<comment type="similarity">
    <text evidence="1">Belongs to the short-chain dehydrogenases/reductases (SDR) family.</text>
</comment>
<gene>
    <name evidence="3" type="ORF">ABW99_15930</name>
</gene>
<sequence>MTDSSSPLTPLPAELAQAGAGPRIALVTGAARRIGRSIALALARGGWDIAVHCGASLDEARAVAGEIEALGRRAAVLPADLADEAAAAGLIERCRQALGLPDCVVNNASLFAYDTPETFGYAALARHAAINTGAPLVLARELHRALPDDGRAVIINLLDQKLVNMNPDYLSYTLSKAALQAATVALAQAFAPKLRVVGVAPGITLVSGSQSAENFAVAHRQTPLGRSSTPDDIAQAVAYLAQAPAVTGTVLMVDGGQHLQPSLRDVMFAIESP</sequence>
<dbReference type="KEGG" id="ptx:ABW99_15930"/>
<dbReference type="NCBIfam" id="NF006597">
    <property type="entry name" value="PRK09134.1"/>
    <property type="match status" value="1"/>
</dbReference>
<keyword evidence="4" id="KW-1185">Reference proteome</keyword>
<dbReference type="SUPFAM" id="SSF51735">
    <property type="entry name" value="NAD(P)-binding Rossmann-fold domains"/>
    <property type="match status" value="1"/>
</dbReference>
<evidence type="ECO:0000256" key="2">
    <source>
        <dbReference type="ARBA" id="ARBA00023002"/>
    </source>
</evidence>
<dbReference type="EMBL" id="CP011568">
    <property type="protein sequence ID" value="AKJ69480.1"/>
    <property type="molecule type" value="Genomic_DNA"/>
</dbReference>
<dbReference type="Proteomes" id="UP000036700">
    <property type="component" value="Chromosome"/>
</dbReference>
<name>A0A0G3ERB0_9BURK</name>
<dbReference type="PANTHER" id="PTHR43639:SF1">
    <property type="entry name" value="SHORT-CHAIN DEHYDROGENASE_REDUCTASE FAMILY PROTEIN"/>
    <property type="match status" value="1"/>
</dbReference>
<dbReference type="RefSeq" id="WP_047215395.1">
    <property type="nucleotide sequence ID" value="NZ_CP011568.3"/>
</dbReference>
<dbReference type="InterPro" id="IPR036291">
    <property type="entry name" value="NAD(P)-bd_dom_sf"/>
</dbReference>
<organism evidence="3 4">
    <name type="scientific">Pandoraea thiooxydans</name>
    <dbReference type="NCBI Taxonomy" id="445709"/>
    <lineage>
        <taxon>Bacteria</taxon>
        <taxon>Pseudomonadati</taxon>
        <taxon>Pseudomonadota</taxon>
        <taxon>Betaproteobacteria</taxon>
        <taxon>Burkholderiales</taxon>
        <taxon>Burkholderiaceae</taxon>
        <taxon>Pandoraea</taxon>
    </lineage>
</organism>
<accession>A0A0G3ERB0</accession>
<dbReference type="AlphaFoldDB" id="A0A0G3ERB0"/>
<dbReference type="PATRIC" id="fig|445709.3.peg.3372"/>
<protein>
    <submittedName>
        <fullName evidence="3">Short-chain dehydrogenase</fullName>
    </submittedName>
</protein>
<evidence type="ECO:0000313" key="3">
    <source>
        <dbReference type="EMBL" id="AKJ69480.1"/>
    </source>
</evidence>
<evidence type="ECO:0000256" key="1">
    <source>
        <dbReference type="ARBA" id="ARBA00006484"/>
    </source>
</evidence>
<dbReference type="Pfam" id="PF13561">
    <property type="entry name" value="adh_short_C2"/>
    <property type="match status" value="1"/>
</dbReference>